<dbReference type="EMBL" id="BOPH01000069">
    <property type="protein sequence ID" value="GIJ69833.1"/>
    <property type="molecule type" value="Genomic_DNA"/>
</dbReference>
<dbReference type="InterPro" id="IPR029057">
    <property type="entry name" value="PRTase-like"/>
</dbReference>
<evidence type="ECO:0000259" key="1">
    <source>
        <dbReference type="Pfam" id="PF00156"/>
    </source>
</evidence>
<organism evidence="2 3">
    <name type="scientific">Virgisporangium ochraceum</name>
    <dbReference type="NCBI Taxonomy" id="65505"/>
    <lineage>
        <taxon>Bacteria</taxon>
        <taxon>Bacillati</taxon>
        <taxon>Actinomycetota</taxon>
        <taxon>Actinomycetes</taxon>
        <taxon>Micromonosporales</taxon>
        <taxon>Micromonosporaceae</taxon>
        <taxon>Virgisporangium</taxon>
    </lineage>
</organism>
<protein>
    <recommendedName>
        <fullName evidence="1">Phosphoribosyltransferase domain-containing protein</fullName>
    </recommendedName>
</protein>
<dbReference type="Gene3D" id="3.30.1310.20">
    <property type="entry name" value="PRTase-like"/>
    <property type="match status" value="1"/>
</dbReference>
<dbReference type="AlphaFoldDB" id="A0A8J3ZX86"/>
<evidence type="ECO:0000313" key="3">
    <source>
        <dbReference type="Proteomes" id="UP000635606"/>
    </source>
</evidence>
<comment type="caution">
    <text evidence="2">The sequence shown here is derived from an EMBL/GenBank/DDBJ whole genome shotgun (WGS) entry which is preliminary data.</text>
</comment>
<name>A0A8J3ZX86_9ACTN</name>
<gene>
    <name evidence="2" type="ORF">Voc01_047500</name>
</gene>
<dbReference type="SUPFAM" id="SSF53271">
    <property type="entry name" value="PRTase-like"/>
    <property type="match status" value="1"/>
</dbReference>
<dbReference type="Pfam" id="PF00156">
    <property type="entry name" value="Pribosyltran"/>
    <property type="match status" value="1"/>
</dbReference>
<dbReference type="RefSeq" id="WP_203929755.1">
    <property type="nucleotide sequence ID" value="NZ_BOPH01000069.1"/>
</dbReference>
<evidence type="ECO:0000313" key="2">
    <source>
        <dbReference type="EMBL" id="GIJ69833.1"/>
    </source>
</evidence>
<keyword evidence="3" id="KW-1185">Reference proteome</keyword>
<dbReference type="Proteomes" id="UP000635606">
    <property type="component" value="Unassembled WGS sequence"/>
</dbReference>
<proteinExistence type="predicted"/>
<dbReference type="CDD" id="cd06223">
    <property type="entry name" value="PRTases_typeI"/>
    <property type="match status" value="1"/>
</dbReference>
<dbReference type="InterPro" id="IPR000836">
    <property type="entry name" value="PRTase_dom"/>
</dbReference>
<dbReference type="Gene3D" id="3.40.50.2020">
    <property type="match status" value="1"/>
</dbReference>
<sequence>MVPDESERFADRAEAGSALADEISRYLREHGVAERPLVLGMSRGGVPVAAEVARAIGADLDVIVVDAVGLPWKPDFKVGAIAENGPMVINHDKLTRADVATNDLAPSLSAARTELFRLADLYRDGRPATDVADRTVIVVDDGMQTGVRARAALRALHAGMPAHLVFATPVCAAEASGALEVEADGLVHLRCPCCFSATGLWYRDIPELTDADITGILRAERTLATAG</sequence>
<accession>A0A8J3ZX86</accession>
<feature type="domain" description="Phosphoribosyltransferase" evidence="1">
    <location>
        <begin position="20"/>
        <end position="181"/>
    </location>
</feature>
<reference evidence="2" key="1">
    <citation type="submission" date="2021-01" db="EMBL/GenBank/DDBJ databases">
        <title>Whole genome shotgun sequence of Virgisporangium ochraceum NBRC 16418.</title>
        <authorList>
            <person name="Komaki H."/>
            <person name="Tamura T."/>
        </authorList>
    </citation>
    <scope>NUCLEOTIDE SEQUENCE</scope>
    <source>
        <strain evidence="2">NBRC 16418</strain>
    </source>
</reference>